<sequence length="62" mass="7385">MRRFRKIFQNARITRPLSDSEVTVNEMTKAVRFKGHEVFEVKRINQTDWGISIQKRDGVYSI</sequence>
<dbReference type="AlphaFoldDB" id="A0A0M2UUP6"/>
<comment type="caution">
    <text evidence="1">The sequence shown here is derived from an EMBL/GenBank/DDBJ whole genome shotgun (WGS) entry which is preliminary data.</text>
</comment>
<name>A0A0M2UUP6_9BACT</name>
<proteinExistence type="predicted"/>
<organism evidence="1 2">
    <name type="scientific">Candidatus Brocadia fulgida</name>
    <dbReference type="NCBI Taxonomy" id="380242"/>
    <lineage>
        <taxon>Bacteria</taxon>
        <taxon>Pseudomonadati</taxon>
        <taxon>Planctomycetota</taxon>
        <taxon>Candidatus Brocadiia</taxon>
        <taxon>Candidatus Brocadiales</taxon>
        <taxon>Candidatus Brocadiaceae</taxon>
        <taxon>Candidatus Brocadia</taxon>
    </lineage>
</organism>
<gene>
    <name evidence="1" type="ORF">BROFUL_01521</name>
</gene>
<evidence type="ECO:0000313" key="2">
    <source>
        <dbReference type="Proteomes" id="UP000034954"/>
    </source>
</evidence>
<protein>
    <submittedName>
        <fullName evidence="1">Uncharacterized protein</fullName>
    </submittedName>
</protein>
<accession>A0A0M2UUP6</accession>
<evidence type="ECO:0000313" key="1">
    <source>
        <dbReference type="EMBL" id="KKO19763.1"/>
    </source>
</evidence>
<reference evidence="1 2" key="1">
    <citation type="journal article" date="2013" name="BMC Microbiol.">
        <title>Identification of the type II cytochrome c maturation pathway in anammox bacteria by comparative genomics.</title>
        <authorList>
            <person name="Ferousi C."/>
            <person name="Speth D.R."/>
            <person name="Reimann J."/>
            <person name="Op den Camp H.J."/>
            <person name="Allen J.W."/>
            <person name="Keltjens J.T."/>
            <person name="Jetten M.S."/>
        </authorList>
    </citation>
    <scope>NUCLEOTIDE SEQUENCE [LARGE SCALE GENOMIC DNA]</scope>
    <source>
        <strain evidence="1">RU1</strain>
    </source>
</reference>
<keyword evidence="2" id="KW-1185">Reference proteome</keyword>
<dbReference type="Proteomes" id="UP000034954">
    <property type="component" value="Unassembled WGS sequence"/>
</dbReference>
<dbReference type="EMBL" id="LAQJ01000157">
    <property type="protein sequence ID" value="KKO19763.1"/>
    <property type="molecule type" value="Genomic_DNA"/>
</dbReference>